<name>A0A1G9MYZ9_STREI</name>
<dbReference type="EMBL" id="FNGX01000005">
    <property type="protein sequence ID" value="SDL79373.1"/>
    <property type="molecule type" value="Genomic_DNA"/>
</dbReference>
<organism evidence="1 2">
    <name type="scientific">Streptococcus equinus</name>
    <name type="common">Streptococcus bovis</name>
    <dbReference type="NCBI Taxonomy" id="1335"/>
    <lineage>
        <taxon>Bacteria</taxon>
        <taxon>Bacillati</taxon>
        <taxon>Bacillota</taxon>
        <taxon>Bacilli</taxon>
        <taxon>Lactobacillales</taxon>
        <taxon>Streptococcaceae</taxon>
        <taxon>Streptococcus</taxon>
    </lineage>
</organism>
<dbReference type="RefSeq" id="WP_074567168.1">
    <property type="nucleotide sequence ID" value="NZ_FNGX01000005.1"/>
</dbReference>
<protein>
    <submittedName>
        <fullName evidence="1">Uncharacterized protein</fullName>
    </submittedName>
</protein>
<dbReference type="Proteomes" id="UP000183162">
    <property type="component" value="Unassembled WGS sequence"/>
</dbReference>
<sequence>MKFIYYSLTVNDSLKLHLWYQGKYAVYDYFLDSKLFQEKLDWIVRNKTFYKISYRGNHIEKPLIVLIAILLKEKVANDIFLQKLQELNTSDVAPTKRLNDTLKTLDLKVDFYEEYLKLLSHPLMLDIETFDGRIYHNSFERLAIQSLLPPAKNQREYLSHLEIIFRSKAFQEVFQQKRYLLETFKGNFHIPVNETTTDAQLTESFYTKSKLQDAYSVFISKKYKPFCYFLQGELKQLYDCYQSKNPKKAIRQTFGKNGAVTQLSHFTILSGASAPIGFYVENYNPKKSWSSQVKTKRYERAIRLDLTHIQSYIMLETVKDSYFKRQLARVLGRWQSEPEHRLALNRLLYPIQGSMDTPFEHDLHTPRYAYSMRLVHNLLLVGLLKTLTDEGMMPISLNNEVIFFEITNFNQKRFEECLRVLDVYFDYRFIENLIIKDTNNYTYFDMKTKQHVFRGASFNHHEGSDVTTNMDTPPIVDWVLQKMITENGDFDENLIFKYLKFFLEEKPLDTIKEFFMVPIYPIKAKFQYLFKGETYLEVTSAEAFYASVDVKNAWQYRQYFEGKKIPFYQMPAILEKYHIKSEKFLYEVEHSRLILKEIDDLQIENIDLMYYANLINREINLWR</sequence>
<accession>A0A1G9MYZ9</accession>
<proteinExistence type="predicted"/>
<gene>
    <name evidence="1" type="ORF">SAMN05216400_1644</name>
</gene>
<reference evidence="1 2" key="1">
    <citation type="submission" date="2016-10" db="EMBL/GenBank/DDBJ databases">
        <authorList>
            <person name="de Groot N.N."/>
        </authorList>
    </citation>
    <scope>NUCLEOTIDE SEQUENCE [LARGE SCALE GENOMIC DNA]</scope>
    <source>
        <strain evidence="1 2">Sb09</strain>
    </source>
</reference>
<evidence type="ECO:0000313" key="2">
    <source>
        <dbReference type="Proteomes" id="UP000183162"/>
    </source>
</evidence>
<dbReference type="AlphaFoldDB" id="A0A1G9MYZ9"/>
<evidence type="ECO:0000313" key="1">
    <source>
        <dbReference type="EMBL" id="SDL79373.1"/>
    </source>
</evidence>